<dbReference type="PANTHER" id="PTHR19375">
    <property type="entry name" value="HEAT SHOCK PROTEIN 70KDA"/>
    <property type="match status" value="1"/>
</dbReference>
<sequence>MKLGLDFGTTNSSLSLLADGKVTLLPIDNFAKNPEVIRSALYFYPRKLVLSESVTQAQIQTQTFNISQIHYEGKVKTSIGNEAVETYLKDNKNRRPGVHRIIYTGRTIRVITWVNPYSGRVYTEDIPEALEEIDYRTGHLFHALKTALKSPYYKGSAVFGDFFSLEKLISIYLTEVKKRAEDILGVKFDEVTIGRPVYFSNDKEKDKIAQNRLEEAVKMAEFKKIDFMFEPIGAAKYYLYKKPEIRGKILVFDFGGGTLDTTIVEKNGDKFEILTTDGVYIGGDLLNSDIFFEKLGNYFGLDLTWGDHQTNLPYNIRESLTSWFGIINLNSPDSMQTLEKAKYKCSDLPALERLIYLIKTNLGFEIYNAIEKAKEEISSKTGSDIEFSDGPINIIKNITRVEFERLIKPRIEEAKKVCLRTLKNAKTDPDEIKLIIATGGSSLIPLVKNMLEGVFGKDKIEFFETFTSVAAGLVL</sequence>
<proteinExistence type="inferred from homology"/>
<evidence type="ECO:0000256" key="3">
    <source>
        <dbReference type="ARBA" id="ARBA00022840"/>
    </source>
</evidence>
<keyword evidence="2" id="KW-0547">Nucleotide-binding</keyword>
<comment type="caution">
    <text evidence="4">The sequence shown here is derived from an EMBL/GenBank/DDBJ whole genome shotgun (WGS) entry which is preliminary data.</text>
</comment>
<evidence type="ECO:0000256" key="2">
    <source>
        <dbReference type="ARBA" id="ARBA00022741"/>
    </source>
</evidence>
<evidence type="ECO:0008006" key="6">
    <source>
        <dbReference type="Google" id="ProtNLM"/>
    </source>
</evidence>
<dbReference type="InterPro" id="IPR018181">
    <property type="entry name" value="Heat_shock_70_CS"/>
</dbReference>
<dbReference type="InterPro" id="IPR013126">
    <property type="entry name" value="Hsp_70_fam"/>
</dbReference>
<keyword evidence="3" id="KW-0067">ATP-binding</keyword>
<dbReference type="InterPro" id="IPR043129">
    <property type="entry name" value="ATPase_NBD"/>
</dbReference>
<dbReference type="Gene3D" id="3.30.420.40">
    <property type="match status" value="3"/>
</dbReference>
<evidence type="ECO:0000313" key="4">
    <source>
        <dbReference type="EMBL" id="OGM25638.1"/>
    </source>
</evidence>
<dbReference type="EMBL" id="MGGI01000021">
    <property type="protein sequence ID" value="OGM25638.1"/>
    <property type="molecule type" value="Genomic_DNA"/>
</dbReference>
<dbReference type="PROSITE" id="PS00329">
    <property type="entry name" value="HSP70_2"/>
    <property type="match status" value="1"/>
</dbReference>
<evidence type="ECO:0000256" key="1">
    <source>
        <dbReference type="ARBA" id="ARBA00007381"/>
    </source>
</evidence>
<dbReference type="Proteomes" id="UP000178851">
    <property type="component" value="Unassembled WGS sequence"/>
</dbReference>
<name>A0A1F7YGA4_9BACT</name>
<accession>A0A1F7YGA4</accession>
<dbReference type="Gene3D" id="3.90.640.10">
    <property type="entry name" value="Actin, Chain A, domain 4"/>
    <property type="match status" value="1"/>
</dbReference>
<dbReference type="GO" id="GO:0005524">
    <property type="term" value="F:ATP binding"/>
    <property type="evidence" value="ECO:0007669"/>
    <property type="project" value="UniProtKB-KW"/>
</dbReference>
<protein>
    <recommendedName>
        <fullName evidence="6">Molecular chaperone</fullName>
    </recommendedName>
</protein>
<organism evidence="4 5">
    <name type="scientific">Candidatus Woesebacteria bacterium RIFCSPHIGHO2_01_FULL_39_28</name>
    <dbReference type="NCBI Taxonomy" id="1802496"/>
    <lineage>
        <taxon>Bacteria</taxon>
        <taxon>Candidatus Woeseibacteriota</taxon>
    </lineage>
</organism>
<comment type="similarity">
    <text evidence="1">Belongs to the heat shock protein 70 family.</text>
</comment>
<reference evidence="4 5" key="1">
    <citation type="journal article" date="2016" name="Nat. Commun.">
        <title>Thousands of microbial genomes shed light on interconnected biogeochemical processes in an aquifer system.</title>
        <authorList>
            <person name="Anantharaman K."/>
            <person name="Brown C.T."/>
            <person name="Hug L.A."/>
            <person name="Sharon I."/>
            <person name="Castelle C.J."/>
            <person name="Probst A.J."/>
            <person name="Thomas B.C."/>
            <person name="Singh A."/>
            <person name="Wilkins M.J."/>
            <person name="Karaoz U."/>
            <person name="Brodie E.L."/>
            <person name="Williams K.H."/>
            <person name="Hubbard S.S."/>
            <person name="Banfield J.F."/>
        </authorList>
    </citation>
    <scope>NUCLEOTIDE SEQUENCE [LARGE SCALE GENOMIC DNA]</scope>
</reference>
<dbReference type="AlphaFoldDB" id="A0A1F7YGA4"/>
<evidence type="ECO:0000313" key="5">
    <source>
        <dbReference type="Proteomes" id="UP000178851"/>
    </source>
</evidence>
<dbReference type="Pfam" id="PF00012">
    <property type="entry name" value="HSP70"/>
    <property type="match status" value="2"/>
</dbReference>
<dbReference type="SUPFAM" id="SSF53067">
    <property type="entry name" value="Actin-like ATPase domain"/>
    <property type="match status" value="2"/>
</dbReference>
<dbReference type="GO" id="GO:0140662">
    <property type="term" value="F:ATP-dependent protein folding chaperone"/>
    <property type="evidence" value="ECO:0007669"/>
    <property type="project" value="InterPro"/>
</dbReference>
<gene>
    <name evidence="4" type="ORF">A2627_04320</name>
</gene>